<comment type="caution">
    <text evidence="2">The sequence shown here is derived from an EMBL/GenBank/DDBJ whole genome shotgun (WGS) entry which is preliminary data.</text>
</comment>
<sequence length="329" mass="36013">MAPNTATIFVDDQNPDIHYLCPVQKQNIFGSYYNNTWTSVISDDCSKGWFQYTFNGIGANIHASFSKSSNFSVKLDNGQFVSQTGNGSWTSPLLTDGEHTVTYAMGMPKNVYPALDYIAVTAGPSTSLQDKTIIVDNDDSAISYSGSWSKTSPVSASFDYAKTMYQNSSRWATKAGDSMSFQFEGSSVSLYGMAVFNTTSLQNITAVYTLDGVSKNWTISNNTISYLPLLELFHADVGPGNHTLNFNITNIVGDRSLAIDFVAYNASYSSIQPLPMQALDAPSNDWKPKVGISIGVIAGFALLLALGLFFWRKTKASQRHQGKQYVEHS</sequence>
<dbReference type="Gene3D" id="2.60.120.260">
    <property type="entry name" value="Galactose-binding domain-like"/>
    <property type="match status" value="1"/>
</dbReference>
<keyword evidence="3" id="KW-1185">Reference proteome</keyword>
<feature type="transmembrane region" description="Helical" evidence="1">
    <location>
        <begin position="290"/>
        <end position="311"/>
    </location>
</feature>
<dbReference type="OrthoDB" id="2901006at2759"/>
<keyword evidence="1" id="KW-1133">Transmembrane helix</keyword>
<keyword evidence="1" id="KW-0472">Membrane</keyword>
<gene>
    <name evidence="2" type="ORF">CPB83DRAFT_529207</name>
</gene>
<dbReference type="EMBL" id="MU157829">
    <property type="protein sequence ID" value="KAF9533112.1"/>
    <property type="molecule type" value="Genomic_DNA"/>
</dbReference>
<reference evidence="2" key="1">
    <citation type="submission" date="2020-11" db="EMBL/GenBank/DDBJ databases">
        <authorList>
            <consortium name="DOE Joint Genome Institute"/>
            <person name="Ahrendt S."/>
            <person name="Riley R."/>
            <person name="Andreopoulos W."/>
            <person name="Labutti K."/>
            <person name="Pangilinan J."/>
            <person name="Ruiz-Duenas F.J."/>
            <person name="Barrasa J.M."/>
            <person name="Sanchez-Garcia M."/>
            <person name="Camarero S."/>
            <person name="Miyauchi S."/>
            <person name="Serrano A."/>
            <person name="Linde D."/>
            <person name="Babiker R."/>
            <person name="Drula E."/>
            <person name="Ayuso-Fernandez I."/>
            <person name="Pacheco R."/>
            <person name="Padilla G."/>
            <person name="Ferreira P."/>
            <person name="Barriuso J."/>
            <person name="Kellner H."/>
            <person name="Castanera R."/>
            <person name="Alfaro M."/>
            <person name="Ramirez L."/>
            <person name="Pisabarro A.G."/>
            <person name="Kuo A."/>
            <person name="Tritt A."/>
            <person name="Lipzen A."/>
            <person name="He G."/>
            <person name="Yan M."/>
            <person name="Ng V."/>
            <person name="Cullen D."/>
            <person name="Martin F."/>
            <person name="Rosso M.-N."/>
            <person name="Henrissat B."/>
            <person name="Hibbett D."/>
            <person name="Martinez A.T."/>
            <person name="Grigoriev I.V."/>
        </authorList>
    </citation>
    <scope>NUCLEOTIDE SEQUENCE</scope>
    <source>
        <strain evidence="2">CBS 506.95</strain>
    </source>
</reference>
<accession>A0A9P6EQM9</accession>
<organism evidence="2 3">
    <name type="scientific">Crepidotus variabilis</name>
    <dbReference type="NCBI Taxonomy" id="179855"/>
    <lineage>
        <taxon>Eukaryota</taxon>
        <taxon>Fungi</taxon>
        <taxon>Dikarya</taxon>
        <taxon>Basidiomycota</taxon>
        <taxon>Agaricomycotina</taxon>
        <taxon>Agaricomycetes</taxon>
        <taxon>Agaricomycetidae</taxon>
        <taxon>Agaricales</taxon>
        <taxon>Agaricineae</taxon>
        <taxon>Crepidotaceae</taxon>
        <taxon>Crepidotus</taxon>
    </lineage>
</organism>
<proteinExistence type="predicted"/>
<protein>
    <submittedName>
        <fullName evidence="2">Uncharacterized protein</fullName>
    </submittedName>
</protein>
<name>A0A9P6EQM9_9AGAR</name>
<dbReference type="Proteomes" id="UP000807306">
    <property type="component" value="Unassembled WGS sequence"/>
</dbReference>
<evidence type="ECO:0000313" key="2">
    <source>
        <dbReference type="EMBL" id="KAF9533112.1"/>
    </source>
</evidence>
<evidence type="ECO:0000313" key="3">
    <source>
        <dbReference type="Proteomes" id="UP000807306"/>
    </source>
</evidence>
<evidence type="ECO:0000256" key="1">
    <source>
        <dbReference type="SAM" id="Phobius"/>
    </source>
</evidence>
<keyword evidence="1" id="KW-0812">Transmembrane</keyword>
<dbReference type="AlphaFoldDB" id="A0A9P6EQM9"/>